<proteinExistence type="predicted"/>
<protein>
    <submittedName>
        <fullName evidence="2">Uncharacterized protein</fullName>
    </submittedName>
</protein>
<dbReference type="EMBL" id="LSMT01000692">
    <property type="protein sequence ID" value="PFX15048.1"/>
    <property type="molecule type" value="Genomic_DNA"/>
</dbReference>
<dbReference type="AlphaFoldDB" id="A0A2B4RF94"/>
<reference evidence="3" key="1">
    <citation type="journal article" date="2017" name="bioRxiv">
        <title>Comparative analysis of the genomes of Stylophora pistillata and Acropora digitifera provides evidence for extensive differences between species of corals.</title>
        <authorList>
            <person name="Voolstra C.R."/>
            <person name="Li Y."/>
            <person name="Liew Y.J."/>
            <person name="Baumgarten S."/>
            <person name="Zoccola D."/>
            <person name="Flot J.-F."/>
            <person name="Tambutte S."/>
            <person name="Allemand D."/>
            <person name="Aranda M."/>
        </authorList>
    </citation>
    <scope>NUCLEOTIDE SEQUENCE [LARGE SCALE GENOMIC DNA]</scope>
</reference>
<keyword evidence="3" id="KW-1185">Reference proteome</keyword>
<name>A0A2B4RF94_STYPI</name>
<sequence length="319" mass="36005">MVAKNSIKEQKQRNDRETNKSTCCRHDDLYANSNIPTEVMFIAEIADERNKQKVGGANPAQSRNEAAEEETTIIANHRGNEHCKPTKVLRNNWVKELTLAAELKEIFGGPKRAILREIIQAALGQFRYVVVKGQIGDLDQKDKLNYTSLRRQTDAGLEQKYHKERKIIDGIILAIGRGLLLRTIPRPSEKNTSKSLWGLEHNRAVPEFDKRLPGWADTGPVTSRPAGLETYETLETVKKESVPRIEIEVHDSSQHDIILPGRTQLGRLRLVKSVKPMKIKLAKLDIDSKLKPERTTIGHIVAEVKKGGELQQESDDVVH</sequence>
<evidence type="ECO:0000313" key="2">
    <source>
        <dbReference type="EMBL" id="PFX15048.1"/>
    </source>
</evidence>
<evidence type="ECO:0000313" key="3">
    <source>
        <dbReference type="Proteomes" id="UP000225706"/>
    </source>
</evidence>
<dbReference type="Proteomes" id="UP000225706">
    <property type="component" value="Unassembled WGS sequence"/>
</dbReference>
<organism evidence="2 3">
    <name type="scientific">Stylophora pistillata</name>
    <name type="common">Smooth cauliflower coral</name>
    <dbReference type="NCBI Taxonomy" id="50429"/>
    <lineage>
        <taxon>Eukaryota</taxon>
        <taxon>Metazoa</taxon>
        <taxon>Cnidaria</taxon>
        <taxon>Anthozoa</taxon>
        <taxon>Hexacorallia</taxon>
        <taxon>Scleractinia</taxon>
        <taxon>Astrocoeniina</taxon>
        <taxon>Pocilloporidae</taxon>
        <taxon>Stylophora</taxon>
    </lineage>
</organism>
<accession>A0A2B4RF94</accession>
<comment type="caution">
    <text evidence="2">The sequence shown here is derived from an EMBL/GenBank/DDBJ whole genome shotgun (WGS) entry which is preliminary data.</text>
</comment>
<evidence type="ECO:0000256" key="1">
    <source>
        <dbReference type="SAM" id="MobiDB-lite"/>
    </source>
</evidence>
<gene>
    <name evidence="2" type="ORF">AWC38_SpisGene20745</name>
</gene>
<feature type="region of interest" description="Disordered" evidence="1">
    <location>
        <begin position="1"/>
        <end position="21"/>
    </location>
</feature>